<proteinExistence type="predicted"/>
<dbReference type="EMBL" id="OOIP01000001">
    <property type="protein sequence ID" value="SPO35005.1"/>
    <property type="molecule type" value="Genomic_DNA"/>
</dbReference>
<keyword evidence="3" id="KW-1185">Reference proteome</keyword>
<gene>
    <name evidence="2" type="ORF">PSFLO_00476</name>
</gene>
<name>A0A5C3ETL2_9BASI</name>
<protein>
    <recommendedName>
        <fullName evidence="4">Zn(2)-C6 fungal-type domain-containing protein</fullName>
    </recommendedName>
</protein>
<feature type="compositionally biased region" description="Low complexity" evidence="1">
    <location>
        <begin position="162"/>
        <end position="173"/>
    </location>
</feature>
<dbReference type="Proteomes" id="UP000323386">
    <property type="component" value="Unassembled WGS sequence"/>
</dbReference>
<evidence type="ECO:0000256" key="1">
    <source>
        <dbReference type="SAM" id="MobiDB-lite"/>
    </source>
</evidence>
<evidence type="ECO:0008006" key="4">
    <source>
        <dbReference type="Google" id="ProtNLM"/>
    </source>
</evidence>
<sequence length="272" mass="29851">MPPVRRPLENRRAGPTVVTSDNGVRIIPRRDCSFCAEHGLACEMNLVTIRNLTRVSCDSCRAHHNICPAQGAFRKAKAPKIGEIRRCLKRIDQERVADSDFNDDDDVVEVLDDAGAQKGGTRPAARRAAKRAKTAISSAYAELSPLLREDDQTSLIARSRAESSSAAARAPASQERRDARSCFTEVEVVVPRSGQGSRARPRASSSGAGRRFETLLVDATELISDLIQLVEGKGDDEYKRKYKMYKHGLDAIDARLRVEAAHLGVELPTSQT</sequence>
<organism evidence="2 3">
    <name type="scientific">Pseudozyma flocculosa</name>
    <dbReference type="NCBI Taxonomy" id="84751"/>
    <lineage>
        <taxon>Eukaryota</taxon>
        <taxon>Fungi</taxon>
        <taxon>Dikarya</taxon>
        <taxon>Basidiomycota</taxon>
        <taxon>Ustilaginomycotina</taxon>
        <taxon>Ustilaginomycetes</taxon>
        <taxon>Ustilaginales</taxon>
        <taxon>Ustilaginaceae</taxon>
        <taxon>Pseudozyma</taxon>
    </lineage>
</organism>
<evidence type="ECO:0000313" key="2">
    <source>
        <dbReference type="EMBL" id="SPO35005.1"/>
    </source>
</evidence>
<feature type="region of interest" description="Disordered" evidence="1">
    <location>
        <begin position="157"/>
        <end position="179"/>
    </location>
</feature>
<accession>A0A5C3ETL2</accession>
<reference evidence="2 3" key="1">
    <citation type="submission" date="2018-03" db="EMBL/GenBank/DDBJ databases">
        <authorList>
            <person name="Guldener U."/>
        </authorList>
    </citation>
    <scope>NUCLEOTIDE SEQUENCE [LARGE SCALE GENOMIC DNA]</scope>
    <source>
        <strain evidence="2 3">DAOM196992</strain>
    </source>
</reference>
<evidence type="ECO:0000313" key="3">
    <source>
        <dbReference type="Proteomes" id="UP000323386"/>
    </source>
</evidence>
<dbReference type="AlphaFoldDB" id="A0A5C3ETL2"/>